<dbReference type="GO" id="GO:0008270">
    <property type="term" value="F:zinc ion binding"/>
    <property type="evidence" value="ECO:0007669"/>
    <property type="project" value="UniProtKB-KW"/>
</dbReference>
<comment type="caution">
    <text evidence="4">The sequence shown here is derived from an EMBL/GenBank/DDBJ whole genome shotgun (WGS) entry which is preliminary data.</text>
</comment>
<dbReference type="Gene3D" id="3.30.160.60">
    <property type="entry name" value="Classic Zinc Finger"/>
    <property type="match status" value="1"/>
</dbReference>
<evidence type="ECO:0000259" key="3">
    <source>
        <dbReference type="PROSITE" id="PS50157"/>
    </source>
</evidence>
<feature type="compositionally biased region" description="Acidic residues" evidence="2">
    <location>
        <begin position="250"/>
        <end position="263"/>
    </location>
</feature>
<keyword evidence="1" id="KW-0862">Zinc</keyword>
<dbReference type="EMBL" id="JAOPGA020001288">
    <property type="protein sequence ID" value="KAL0486955.1"/>
    <property type="molecule type" value="Genomic_DNA"/>
</dbReference>
<evidence type="ECO:0000256" key="1">
    <source>
        <dbReference type="PROSITE-ProRule" id="PRU00042"/>
    </source>
</evidence>
<sequence length="337" mass="38114">MVMTHISKALVGVSNLDERVHGDHLNSQNKCIDQEAQINNHKSALSKIDLLIKDIKVNGENFESCIIEPGSVVAPEDVEDNSIPTMENIILYFSTKGSLLDKEKAQVEAFITLMQKHTMNSVGSNITLIRSCNDPVCCKRKNIGWFQTLRDFDGNLPMPIPDPLRAGHFMPLKERLFDEDKNIYMDKHLPSMKGNPSCCKECGRRVLSKTDLTNHMRLVHSKKSANENSDLSDTDDYDSEVELILRELQDEPEPSSELSDEKDDDKLADDNTSSEKIVVQPNVFQIPEVSYSRMLGQIATMTDPLPPRRNKRTFDVCNDEPVVESSTPIKRRRTAKK</sequence>
<feature type="domain" description="C2H2-type" evidence="3">
    <location>
        <begin position="197"/>
        <end position="225"/>
    </location>
</feature>
<evidence type="ECO:0000256" key="2">
    <source>
        <dbReference type="SAM" id="MobiDB-lite"/>
    </source>
</evidence>
<dbReference type="PROSITE" id="PS50157">
    <property type="entry name" value="ZINC_FINGER_C2H2_2"/>
    <property type="match status" value="1"/>
</dbReference>
<feature type="region of interest" description="Disordered" evidence="2">
    <location>
        <begin position="301"/>
        <end position="337"/>
    </location>
</feature>
<reference evidence="4 5" key="1">
    <citation type="submission" date="2024-03" db="EMBL/GenBank/DDBJ databases">
        <title>The Acrasis kona genome and developmental transcriptomes reveal deep origins of eukaryotic multicellular pathways.</title>
        <authorList>
            <person name="Sheikh S."/>
            <person name="Fu C.-J."/>
            <person name="Brown M.W."/>
            <person name="Baldauf S.L."/>
        </authorList>
    </citation>
    <scope>NUCLEOTIDE SEQUENCE [LARGE SCALE GENOMIC DNA]</scope>
    <source>
        <strain evidence="4 5">ATCC MYA-3509</strain>
    </source>
</reference>
<accession>A0AAW2ZBV8</accession>
<dbReference type="InterPro" id="IPR013087">
    <property type="entry name" value="Znf_C2H2_type"/>
</dbReference>
<keyword evidence="1" id="KW-0863">Zinc-finger</keyword>
<dbReference type="AlphaFoldDB" id="A0AAW2ZBV8"/>
<gene>
    <name evidence="4" type="ORF">AKO1_001268</name>
</gene>
<evidence type="ECO:0000313" key="5">
    <source>
        <dbReference type="Proteomes" id="UP001431209"/>
    </source>
</evidence>
<keyword evidence="1" id="KW-0479">Metal-binding</keyword>
<keyword evidence="5" id="KW-1185">Reference proteome</keyword>
<feature type="region of interest" description="Disordered" evidence="2">
    <location>
        <begin position="248"/>
        <end position="274"/>
    </location>
</feature>
<dbReference type="PROSITE" id="PS00028">
    <property type="entry name" value="ZINC_FINGER_C2H2_1"/>
    <property type="match status" value="1"/>
</dbReference>
<evidence type="ECO:0000313" key="4">
    <source>
        <dbReference type="EMBL" id="KAL0486955.1"/>
    </source>
</evidence>
<proteinExistence type="predicted"/>
<protein>
    <recommendedName>
        <fullName evidence="3">C2H2-type domain-containing protein</fullName>
    </recommendedName>
</protein>
<name>A0AAW2ZBV8_9EUKA</name>
<dbReference type="Proteomes" id="UP001431209">
    <property type="component" value="Unassembled WGS sequence"/>
</dbReference>
<organism evidence="4 5">
    <name type="scientific">Acrasis kona</name>
    <dbReference type="NCBI Taxonomy" id="1008807"/>
    <lineage>
        <taxon>Eukaryota</taxon>
        <taxon>Discoba</taxon>
        <taxon>Heterolobosea</taxon>
        <taxon>Tetramitia</taxon>
        <taxon>Eutetramitia</taxon>
        <taxon>Acrasidae</taxon>
        <taxon>Acrasis</taxon>
    </lineage>
</organism>